<accession>A0ABP9HKK9</accession>
<comment type="caution">
    <text evidence="1">The sequence shown here is derived from an EMBL/GenBank/DDBJ whole genome shotgun (WGS) entry which is preliminary data.</text>
</comment>
<keyword evidence="2" id="KW-1185">Reference proteome</keyword>
<dbReference type="PIRSF" id="PIRSF028754">
    <property type="entry name" value="UCP028754"/>
    <property type="match status" value="1"/>
</dbReference>
<dbReference type="InterPro" id="IPR038389">
    <property type="entry name" value="PSMG2_sf"/>
</dbReference>
<evidence type="ECO:0000313" key="1">
    <source>
        <dbReference type="EMBL" id="GAA4973129.1"/>
    </source>
</evidence>
<gene>
    <name evidence="1" type="ORF">GCM10023225_13170</name>
</gene>
<proteinExistence type="predicted"/>
<dbReference type="InterPro" id="IPR008492">
    <property type="entry name" value="Rv2714-like"/>
</dbReference>
<dbReference type="Gene3D" id="3.40.50.10900">
    <property type="entry name" value="PAC-like subunit"/>
    <property type="match status" value="1"/>
</dbReference>
<dbReference type="Pfam" id="PF09754">
    <property type="entry name" value="PAC2"/>
    <property type="match status" value="1"/>
</dbReference>
<evidence type="ECO:0000313" key="2">
    <source>
        <dbReference type="Proteomes" id="UP001501195"/>
    </source>
</evidence>
<dbReference type="Gene3D" id="1.10.287.100">
    <property type="match status" value="1"/>
</dbReference>
<reference evidence="2" key="1">
    <citation type="journal article" date="2019" name="Int. J. Syst. Evol. Microbiol.">
        <title>The Global Catalogue of Microorganisms (GCM) 10K type strain sequencing project: providing services to taxonomists for standard genome sequencing and annotation.</title>
        <authorList>
            <consortium name="The Broad Institute Genomics Platform"/>
            <consortium name="The Broad Institute Genome Sequencing Center for Infectious Disease"/>
            <person name="Wu L."/>
            <person name="Ma J."/>
        </authorList>
    </citation>
    <scope>NUCLEOTIDE SEQUENCE [LARGE SCALE GENOMIC DNA]</scope>
    <source>
        <strain evidence="2">JCM 18126</strain>
    </source>
</reference>
<dbReference type="SUPFAM" id="SSF159659">
    <property type="entry name" value="Cgl1923-like"/>
    <property type="match status" value="1"/>
</dbReference>
<organism evidence="1 2">
    <name type="scientific">Kineococcus glutinatus</name>
    <dbReference type="NCBI Taxonomy" id="1070872"/>
    <lineage>
        <taxon>Bacteria</taxon>
        <taxon>Bacillati</taxon>
        <taxon>Actinomycetota</taxon>
        <taxon>Actinomycetes</taxon>
        <taxon>Kineosporiales</taxon>
        <taxon>Kineosporiaceae</taxon>
        <taxon>Kineococcus</taxon>
    </lineage>
</organism>
<sequence>MQDPADLYRIEATATGPEAVPLVEPPLVVALSGFVDAGAGTRLAVEHLLAELPTELLATFDVDQLHDYRARRPPMTFATDRWTSYDAPSLVLQRVSDAQGSSFLLLTGPEPDVQWERFTAACWQLADRFGVERTLVLTAAPTAVPHTRPTGVTASASRPELLAGLRTWAVEAQVPGHATALLHLRGAEAGRAVVSLVAHVPHYLAGSEYPDAAAALLRTLGGAAGLDLPVDGLLVAAASTRVEVDAQVAGSPEAAAVVRALEEDHDARAADVDGPLVAGGGPLPTAEELGAEFERFLARNDEEGDAEEA</sequence>
<dbReference type="RefSeq" id="WP_425560130.1">
    <property type="nucleotide sequence ID" value="NZ_BAABIL010000173.1"/>
</dbReference>
<dbReference type="Proteomes" id="UP001501195">
    <property type="component" value="Unassembled WGS sequence"/>
</dbReference>
<dbReference type="InterPro" id="IPR019151">
    <property type="entry name" value="Proteasome_assmbl_chaperone_2"/>
</dbReference>
<name>A0ABP9HKK9_9ACTN</name>
<dbReference type="EMBL" id="BAABIL010000173">
    <property type="protein sequence ID" value="GAA4973129.1"/>
    <property type="molecule type" value="Genomic_DNA"/>
</dbReference>
<protein>
    <submittedName>
        <fullName evidence="1">PAC2 family protein</fullName>
    </submittedName>
</protein>